<keyword evidence="3" id="KW-1185">Reference proteome</keyword>
<accession>A0ABX8JGI2</accession>
<dbReference type="EMBL" id="CP076724">
    <property type="protein sequence ID" value="QWV96307.1"/>
    <property type="molecule type" value="Genomic_DNA"/>
</dbReference>
<organism evidence="2 3">
    <name type="scientific">Geomonas diazotrophica</name>
    <dbReference type="NCBI Taxonomy" id="2843197"/>
    <lineage>
        <taxon>Bacteria</taxon>
        <taxon>Pseudomonadati</taxon>
        <taxon>Thermodesulfobacteriota</taxon>
        <taxon>Desulfuromonadia</taxon>
        <taxon>Geobacterales</taxon>
        <taxon>Geobacteraceae</taxon>
        <taxon>Geomonas</taxon>
    </lineage>
</organism>
<name>A0ABX8JGI2_9BACT</name>
<evidence type="ECO:0000313" key="2">
    <source>
        <dbReference type="EMBL" id="QWV96307.1"/>
    </source>
</evidence>
<keyword evidence="1" id="KW-1133">Transmembrane helix</keyword>
<sequence length="221" mass="25511">MSTSELIYYCAAGATLLVIWIGATYWAVNFFIRQVTQQSCHDFRVRMQGEAERALKLFREGLCEQIVQQENKSDALARLYAALIDQLRLGREFLASIGQGERAQAEKQLRTIRGTGESFSEIFQKQSLFLSEEFTRTGKDLLTQQKTAQERLEELLRRVQREPQNALAVEDLKKEWAQFEDLLNRLMDFVRNEFRRRNPVSSVMMKWLNEGPAPGEAKGPS</sequence>
<keyword evidence="1" id="KW-0472">Membrane</keyword>
<proteinExistence type="predicted"/>
<evidence type="ECO:0008006" key="4">
    <source>
        <dbReference type="Google" id="ProtNLM"/>
    </source>
</evidence>
<reference evidence="2 3" key="1">
    <citation type="submission" date="2021-06" db="EMBL/GenBank/DDBJ databases">
        <title>Gemonas diversity in paddy soil.</title>
        <authorList>
            <person name="Liu G."/>
        </authorList>
    </citation>
    <scope>NUCLEOTIDE SEQUENCE [LARGE SCALE GENOMIC DNA]</scope>
    <source>
        <strain evidence="2 3">RG29</strain>
    </source>
</reference>
<feature type="transmembrane region" description="Helical" evidence="1">
    <location>
        <begin position="6"/>
        <end position="28"/>
    </location>
</feature>
<dbReference type="Proteomes" id="UP000683493">
    <property type="component" value="Chromosome"/>
</dbReference>
<keyword evidence="1" id="KW-0812">Transmembrane</keyword>
<evidence type="ECO:0000256" key="1">
    <source>
        <dbReference type="SAM" id="Phobius"/>
    </source>
</evidence>
<protein>
    <recommendedName>
        <fullName evidence="4">LemA family protein</fullName>
    </recommendedName>
</protein>
<gene>
    <name evidence="2" type="ORF">KP005_13075</name>
</gene>
<evidence type="ECO:0000313" key="3">
    <source>
        <dbReference type="Proteomes" id="UP000683493"/>
    </source>
</evidence>